<feature type="domain" description="ABC transporter" evidence="7">
    <location>
        <begin position="28"/>
        <end position="266"/>
    </location>
</feature>
<dbReference type="GO" id="GO:0006865">
    <property type="term" value="P:amino acid transport"/>
    <property type="evidence" value="ECO:0007669"/>
    <property type="project" value="UniProtKB-UniRule"/>
</dbReference>
<dbReference type="GO" id="GO:0031460">
    <property type="term" value="P:glycine betaine transport"/>
    <property type="evidence" value="ECO:0007669"/>
    <property type="project" value="InterPro"/>
</dbReference>
<comment type="similarity">
    <text evidence="1 6">Belongs to the ABC transporter superfamily.</text>
</comment>
<sequence length="387" mass="42941">MSDIVIQDLCKIYGQVSKEAVALLRRGASSDDIKAKTGEMVSLNHVNLTIHQGDCHVIMGLSGSGKSTFLRHLNGLLKPTLGHIYIDNEDITQYNEKKTNRFRQQKASMVFQHYGLLPHFNVFENVAYGLMVQSKWRRSASIENKVAHWIDQVGLSGFEKAYPSELSGGMQQRVGLARALATEADILLMDEAFSGLDPLIRHEMQTLLLNLESQMKRTIIFVTHDLDEALRLGDRVTILYQGTIAQTDTPVNIVRNPSNEYVKRFVEHVNRSQFMTAGTAKLSCLNFPPDISIEQAISQMKQQGVGECYVVEHTNISVVGLAQLIGSDKQGTIQAHLKPALTVTEDKTLEEVLPLSLQSDLPLAVIDKQGHIQGKLSRKAILAALTS</sequence>
<dbReference type="EMBL" id="LNYH01000125">
    <property type="protein sequence ID" value="KTD18524.1"/>
    <property type="molecule type" value="Genomic_DNA"/>
</dbReference>
<accession>A0A0W0VEF2</accession>
<dbReference type="GO" id="GO:0016887">
    <property type="term" value="F:ATP hydrolysis activity"/>
    <property type="evidence" value="ECO:0007669"/>
    <property type="project" value="UniProtKB-UniRule"/>
</dbReference>
<comment type="caution">
    <text evidence="8">The sequence shown here is derived from an EMBL/GenBank/DDBJ whole genome shotgun (WGS) entry which is preliminary data.</text>
</comment>
<dbReference type="PROSITE" id="PS50893">
    <property type="entry name" value="ABC_TRANSPORTER_2"/>
    <property type="match status" value="1"/>
</dbReference>
<dbReference type="InterPro" id="IPR005892">
    <property type="entry name" value="Gly-betaine_transp_ATP-bd"/>
</dbReference>
<protein>
    <recommendedName>
        <fullName evidence="6">Quaternary amine transport ATP-binding protein</fullName>
        <ecNumber evidence="6">7.6.2.9</ecNumber>
    </recommendedName>
</protein>
<dbReference type="InterPro" id="IPR046342">
    <property type="entry name" value="CBS_dom_sf"/>
</dbReference>
<dbReference type="NCBIfam" id="TIGR01186">
    <property type="entry name" value="proV"/>
    <property type="match status" value="1"/>
</dbReference>
<keyword evidence="5" id="KW-0029">Amino-acid transport</keyword>
<organism evidence="8 9">
    <name type="scientific">Legionella israelensis</name>
    <dbReference type="NCBI Taxonomy" id="454"/>
    <lineage>
        <taxon>Bacteria</taxon>
        <taxon>Pseudomonadati</taxon>
        <taxon>Pseudomonadota</taxon>
        <taxon>Gammaproteobacteria</taxon>
        <taxon>Legionellales</taxon>
        <taxon>Legionellaceae</taxon>
        <taxon>Legionella</taxon>
    </lineage>
</organism>
<dbReference type="Proteomes" id="UP000054761">
    <property type="component" value="Unassembled WGS sequence"/>
</dbReference>
<keyword evidence="6" id="KW-0472">Membrane</keyword>
<comment type="catalytic activity">
    <reaction evidence="6">
        <text>a quaternary ammonium(out) + ATP + H2O = a quaternary ammonium(in) + ADP + phosphate + H(+)</text>
        <dbReference type="Rhea" id="RHEA:11036"/>
        <dbReference type="ChEBI" id="CHEBI:15377"/>
        <dbReference type="ChEBI" id="CHEBI:15378"/>
        <dbReference type="ChEBI" id="CHEBI:30616"/>
        <dbReference type="ChEBI" id="CHEBI:35267"/>
        <dbReference type="ChEBI" id="CHEBI:43474"/>
        <dbReference type="ChEBI" id="CHEBI:456216"/>
    </reaction>
</comment>
<evidence type="ECO:0000313" key="9">
    <source>
        <dbReference type="Proteomes" id="UP000054761"/>
    </source>
</evidence>
<dbReference type="InterPro" id="IPR000644">
    <property type="entry name" value="CBS_dom"/>
</dbReference>
<evidence type="ECO:0000259" key="7">
    <source>
        <dbReference type="PROSITE" id="PS50893"/>
    </source>
</evidence>
<evidence type="ECO:0000256" key="3">
    <source>
        <dbReference type="ARBA" id="ARBA00022741"/>
    </source>
</evidence>
<dbReference type="OrthoDB" id="9802264at2"/>
<dbReference type="InterPro" id="IPR017871">
    <property type="entry name" value="ABC_transporter-like_CS"/>
</dbReference>
<dbReference type="SUPFAM" id="SSF52540">
    <property type="entry name" value="P-loop containing nucleoside triphosphate hydrolases"/>
    <property type="match status" value="1"/>
</dbReference>
<dbReference type="EC" id="7.6.2.9" evidence="6"/>
<dbReference type="Pfam" id="PF00005">
    <property type="entry name" value="ABC_tran"/>
    <property type="match status" value="1"/>
</dbReference>
<dbReference type="GO" id="GO:0015418">
    <property type="term" value="F:ABC-type quaternary ammonium compound transporting activity"/>
    <property type="evidence" value="ECO:0007669"/>
    <property type="project" value="UniProtKB-EC"/>
</dbReference>
<dbReference type="AlphaFoldDB" id="A0A0W0VEF2"/>
<dbReference type="InterPro" id="IPR003439">
    <property type="entry name" value="ABC_transporter-like_ATP-bd"/>
</dbReference>
<reference evidence="8 9" key="1">
    <citation type="submission" date="2015-11" db="EMBL/GenBank/DDBJ databases">
        <title>Genomic analysis of 38 Legionella species identifies large and diverse effector repertoires.</title>
        <authorList>
            <person name="Burstein D."/>
            <person name="Amaro F."/>
            <person name="Zusman T."/>
            <person name="Lifshitz Z."/>
            <person name="Cohen O."/>
            <person name="Gilbert J.A."/>
            <person name="Pupko T."/>
            <person name="Shuman H.A."/>
            <person name="Segal G."/>
        </authorList>
    </citation>
    <scope>NUCLEOTIDE SEQUENCE [LARGE SCALE GENOMIC DNA]</scope>
    <source>
        <strain evidence="8 9">Bercovier 4</strain>
    </source>
</reference>
<proteinExistence type="inferred from homology"/>
<evidence type="ECO:0000313" key="8">
    <source>
        <dbReference type="EMBL" id="KTD18524.1"/>
    </source>
</evidence>
<comment type="subcellular location">
    <subcellularLocation>
        <location evidence="6">Cell inner membrane</location>
        <topology evidence="6">Peripheral membrane protein</topology>
    </subcellularLocation>
</comment>
<evidence type="ECO:0000256" key="2">
    <source>
        <dbReference type="ARBA" id="ARBA00022448"/>
    </source>
</evidence>
<dbReference type="InterPro" id="IPR003593">
    <property type="entry name" value="AAA+_ATPase"/>
</dbReference>
<keyword evidence="6" id="KW-0997">Cell inner membrane</keyword>
<keyword evidence="6" id="KW-1003">Cell membrane</keyword>
<comment type="subunit">
    <text evidence="6">The complex is probably composed of two ATP-binding proteins, two transmembrane proteins and a solute-binding protein.</text>
</comment>
<dbReference type="InterPro" id="IPR051921">
    <property type="entry name" value="ABC_osmolyte_uptake_ATP-bind"/>
</dbReference>
<evidence type="ECO:0000256" key="6">
    <source>
        <dbReference type="RuleBase" id="RU369116"/>
    </source>
</evidence>
<evidence type="ECO:0000256" key="1">
    <source>
        <dbReference type="ARBA" id="ARBA00005417"/>
    </source>
</evidence>
<keyword evidence="2 6" id="KW-0813">Transport</keyword>
<dbReference type="PATRIC" id="fig|454.4.peg.2351"/>
<dbReference type="PANTHER" id="PTHR43869">
    <property type="entry name" value="GLYCINE BETAINE/PROLINE BETAINE TRANSPORT SYSTEM ATP-BINDING PROTEIN PROV"/>
    <property type="match status" value="1"/>
</dbReference>
<dbReference type="PROSITE" id="PS00211">
    <property type="entry name" value="ABC_TRANSPORTER_1"/>
    <property type="match status" value="1"/>
</dbReference>
<dbReference type="RefSeq" id="WP_065236010.1">
    <property type="nucleotide sequence ID" value="NZ_CAAAJA010000082.1"/>
</dbReference>
<dbReference type="InterPro" id="IPR027417">
    <property type="entry name" value="P-loop_NTPase"/>
</dbReference>
<dbReference type="PANTHER" id="PTHR43869:SF1">
    <property type="entry name" value="GLYCINE BETAINE_PROLINE BETAINE TRANSPORT SYSTEM ATP-BINDING PROTEIN PROV"/>
    <property type="match status" value="1"/>
</dbReference>
<evidence type="ECO:0000256" key="4">
    <source>
        <dbReference type="ARBA" id="ARBA00022840"/>
    </source>
</evidence>
<name>A0A0W0VEF2_9GAMM</name>
<dbReference type="Pfam" id="PF00571">
    <property type="entry name" value="CBS"/>
    <property type="match status" value="1"/>
</dbReference>
<evidence type="ECO:0000256" key="5">
    <source>
        <dbReference type="ARBA" id="ARBA00022970"/>
    </source>
</evidence>
<dbReference type="FunFam" id="3.40.50.300:FF:000425">
    <property type="entry name" value="Probable ABC transporter, ATP-binding subunit"/>
    <property type="match status" value="1"/>
</dbReference>
<gene>
    <name evidence="8" type="primary">potA_2</name>
    <name evidence="8" type="ORF">Lisr_2153</name>
</gene>
<dbReference type="Gene3D" id="3.10.580.10">
    <property type="entry name" value="CBS-domain"/>
    <property type="match status" value="1"/>
</dbReference>
<keyword evidence="4 6" id="KW-0067">ATP-binding</keyword>
<keyword evidence="9" id="KW-1185">Reference proteome</keyword>
<keyword evidence="3 6" id="KW-0547">Nucleotide-binding</keyword>
<dbReference type="GO" id="GO:0005886">
    <property type="term" value="C:plasma membrane"/>
    <property type="evidence" value="ECO:0007669"/>
    <property type="project" value="UniProtKB-SubCell"/>
</dbReference>
<dbReference type="GO" id="GO:0005524">
    <property type="term" value="F:ATP binding"/>
    <property type="evidence" value="ECO:0007669"/>
    <property type="project" value="UniProtKB-UniRule"/>
</dbReference>
<dbReference type="Gene3D" id="3.40.50.300">
    <property type="entry name" value="P-loop containing nucleotide triphosphate hydrolases"/>
    <property type="match status" value="1"/>
</dbReference>
<dbReference type="SMART" id="SM00382">
    <property type="entry name" value="AAA"/>
    <property type="match status" value="1"/>
</dbReference>
<dbReference type="SUPFAM" id="SSF54631">
    <property type="entry name" value="CBS-domain pair"/>
    <property type="match status" value="1"/>
</dbReference>